<dbReference type="Proteomes" id="UP000242972">
    <property type="component" value="Unassembled WGS sequence"/>
</dbReference>
<dbReference type="PANTHER" id="PTHR33490">
    <property type="entry name" value="BLR5614 PROTEIN-RELATED"/>
    <property type="match status" value="1"/>
</dbReference>
<dbReference type="Pfam" id="PF01841">
    <property type="entry name" value="Transglut_core"/>
    <property type="match status" value="1"/>
</dbReference>
<accession>A0A2T2XCP7</accession>
<reference evidence="2 3" key="1">
    <citation type="journal article" date="2014" name="BMC Genomics">
        <title>Comparison of environmental and isolate Sulfobacillus genomes reveals diverse carbon, sulfur, nitrogen, and hydrogen metabolisms.</title>
        <authorList>
            <person name="Justice N.B."/>
            <person name="Norman A."/>
            <person name="Brown C.T."/>
            <person name="Singh A."/>
            <person name="Thomas B.C."/>
            <person name="Banfield J.F."/>
        </authorList>
    </citation>
    <scope>NUCLEOTIDE SEQUENCE [LARGE SCALE GENOMIC DNA]</scope>
    <source>
        <strain evidence="2">AMDSBA4</strain>
    </source>
</reference>
<feature type="domain" description="Transglutaminase-like" evidence="1">
    <location>
        <begin position="208"/>
        <end position="271"/>
    </location>
</feature>
<sequence>MWTLGRRMALSFLVSIIILVVPWMVPVARSAVTHAKEGPTTIYTIVRRTTVTNTGNRAMHQLLLETPLLNMVGLNGTIIVTSVSSRPVSLTSDQYGNTMVVFRIANLPAHKRLVVTFRYQAMVRKVHFNLHPAGSRYHINSLYIRYTSPAYGHNEGIDTNAPAIVSLDRRLLGKTTNPSIKAHILFRWITNHIRYNYALKPSGTALATLRQRTGICTDFATLYVSMLRTAHIPARLVGGYLLDSATATNAFHDWVQFYLPGIGWVSADPTWGSGYFGSISDTYHIPLYFGLEPNITIYGQRAGSRAITVRSSFTVSQQTHPPRLLTAYDWTRLPFEPIWATRLSEWMLN</sequence>
<protein>
    <recommendedName>
        <fullName evidence="1">Transglutaminase-like domain-containing protein</fullName>
    </recommendedName>
</protein>
<evidence type="ECO:0000313" key="2">
    <source>
        <dbReference type="EMBL" id="PSR32250.1"/>
    </source>
</evidence>
<evidence type="ECO:0000259" key="1">
    <source>
        <dbReference type="SMART" id="SM00460"/>
    </source>
</evidence>
<dbReference type="InterPro" id="IPR002931">
    <property type="entry name" value="Transglutaminase-like"/>
</dbReference>
<name>A0A2T2XCP7_9FIRM</name>
<dbReference type="SUPFAM" id="SSF54001">
    <property type="entry name" value="Cysteine proteinases"/>
    <property type="match status" value="1"/>
</dbReference>
<proteinExistence type="predicted"/>
<dbReference type="InterPro" id="IPR038765">
    <property type="entry name" value="Papain-like_cys_pep_sf"/>
</dbReference>
<comment type="caution">
    <text evidence="2">The sequence shown here is derived from an EMBL/GenBank/DDBJ whole genome shotgun (WGS) entry which is preliminary data.</text>
</comment>
<evidence type="ECO:0000313" key="3">
    <source>
        <dbReference type="Proteomes" id="UP000242972"/>
    </source>
</evidence>
<gene>
    <name evidence="2" type="ORF">C7B46_15195</name>
</gene>
<organism evidence="2 3">
    <name type="scientific">Sulfobacillus benefaciens</name>
    <dbReference type="NCBI Taxonomy" id="453960"/>
    <lineage>
        <taxon>Bacteria</taxon>
        <taxon>Bacillati</taxon>
        <taxon>Bacillota</taxon>
        <taxon>Clostridia</taxon>
        <taxon>Eubacteriales</taxon>
        <taxon>Clostridiales Family XVII. Incertae Sedis</taxon>
        <taxon>Sulfobacillus</taxon>
    </lineage>
</organism>
<dbReference type="Gene3D" id="3.10.620.30">
    <property type="match status" value="1"/>
</dbReference>
<dbReference type="AlphaFoldDB" id="A0A2T2XCP7"/>
<dbReference type="EMBL" id="PXYW01000047">
    <property type="protein sequence ID" value="PSR32250.1"/>
    <property type="molecule type" value="Genomic_DNA"/>
</dbReference>
<dbReference type="SMART" id="SM00460">
    <property type="entry name" value="TGc"/>
    <property type="match status" value="1"/>
</dbReference>